<keyword evidence="5" id="KW-1185">Reference proteome</keyword>
<dbReference type="GO" id="GO:0051959">
    <property type="term" value="F:dynein light intermediate chain binding"/>
    <property type="evidence" value="ECO:0007669"/>
    <property type="project" value="InterPro"/>
</dbReference>
<name>A0A3S5ASB4_9PLAT</name>
<feature type="non-terminal residue" evidence="4">
    <location>
        <position position="1"/>
    </location>
</feature>
<dbReference type="PANTHER" id="PTHR46532">
    <property type="entry name" value="MALE FERTILITY FACTOR KL5"/>
    <property type="match status" value="1"/>
</dbReference>
<feature type="coiled-coil region" evidence="2">
    <location>
        <begin position="248"/>
        <end position="296"/>
    </location>
</feature>
<evidence type="ECO:0000313" key="5">
    <source>
        <dbReference type="Proteomes" id="UP000784294"/>
    </source>
</evidence>
<feature type="coiled-coil region" evidence="2">
    <location>
        <begin position="27"/>
        <end position="54"/>
    </location>
</feature>
<protein>
    <recommendedName>
        <fullName evidence="3">Dynein heavy chain coiled coil stalk domain-containing protein</fullName>
    </recommendedName>
</protein>
<evidence type="ECO:0000256" key="1">
    <source>
        <dbReference type="ARBA" id="ARBA00008887"/>
    </source>
</evidence>
<dbReference type="InterPro" id="IPR024743">
    <property type="entry name" value="Dynein_HC_stalk"/>
</dbReference>
<proteinExistence type="inferred from homology"/>
<dbReference type="Gene3D" id="1.20.920.20">
    <property type="match status" value="1"/>
</dbReference>
<organism evidence="4 5">
    <name type="scientific">Protopolystoma xenopodis</name>
    <dbReference type="NCBI Taxonomy" id="117903"/>
    <lineage>
        <taxon>Eukaryota</taxon>
        <taxon>Metazoa</taxon>
        <taxon>Spiralia</taxon>
        <taxon>Lophotrochozoa</taxon>
        <taxon>Platyhelminthes</taxon>
        <taxon>Monogenea</taxon>
        <taxon>Polyopisthocotylea</taxon>
        <taxon>Polystomatidea</taxon>
        <taxon>Polystomatidae</taxon>
        <taxon>Protopolystoma</taxon>
    </lineage>
</organism>
<dbReference type="InterPro" id="IPR026983">
    <property type="entry name" value="DHC"/>
</dbReference>
<dbReference type="Proteomes" id="UP000784294">
    <property type="component" value="Unassembled WGS sequence"/>
</dbReference>
<dbReference type="GO" id="GO:0005858">
    <property type="term" value="C:axonemal dynein complex"/>
    <property type="evidence" value="ECO:0007669"/>
    <property type="project" value="TreeGrafter"/>
</dbReference>
<accession>A0A3S5ASB4</accession>
<evidence type="ECO:0000259" key="3">
    <source>
        <dbReference type="Pfam" id="PF12777"/>
    </source>
</evidence>
<dbReference type="AlphaFoldDB" id="A0A3S5ASB4"/>
<evidence type="ECO:0000313" key="4">
    <source>
        <dbReference type="EMBL" id="VEL30818.1"/>
    </source>
</evidence>
<dbReference type="GO" id="GO:0007018">
    <property type="term" value="P:microtubule-based movement"/>
    <property type="evidence" value="ECO:0007669"/>
    <property type="project" value="InterPro"/>
</dbReference>
<feature type="domain" description="Dynein heavy chain coiled coil stalk" evidence="3">
    <location>
        <begin position="19"/>
        <end position="305"/>
    </location>
</feature>
<dbReference type="PANTHER" id="PTHR46532:SF4">
    <property type="entry name" value="AAA+ ATPASE DOMAIN-CONTAINING PROTEIN"/>
    <property type="match status" value="1"/>
</dbReference>
<dbReference type="EMBL" id="CAAALY010115855">
    <property type="protein sequence ID" value="VEL30818.1"/>
    <property type="molecule type" value="Genomic_DNA"/>
</dbReference>
<dbReference type="OrthoDB" id="6257178at2759"/>
<dbReference type="GO" id="GO:0045505">
    <property type="term" value="F:dynein intermediate chain binding"/>
    <property type="evidence" value="ECO:0007669"/>
    <property type="project" value="InterPro"/>
</dbReference>
<keyword evidence="2" id="KW-0175">Coiled coil</keyword>
<gene>
    <name evidence="4" type="ORF">PXEA_LOCUS24258</name>
</gene>
<evidence type="ECO:0000256" key="2">
    <source>
        <dbReference type="SAM" id="Coils"/>
    </source>
</evidence>
<dbReference type="Pfam" id="PF12777">
    <property type="entry name" value="MT"/>
    <property type="match status" value="1"/>
</dbReference>
<comment type="caution">
    <text evidence="4">The sequence shown here is derived from an EMBL/GenBank/DDBJ whole genome shotgun (WGS) entry which is preliminary data.</text>
</comment>
<reference evidence="4" key="1">
    <citation type="submission" date="2018-11" db="EMBL/GenBank/DDBJ databases">
        <authorList>
            <consortium name="Pathogen Informatics"/>
        </authorList>
    </citation>
    <scope>NUCLEOTIDE SEQUENCE</scope>
</reference>
<sequence length="309" mass="35121">MSWQDWTLHVDRVNVLIIRLSSGLQKLIEAQEAIAKLSLELVQKERELEVASQEAEAVLVTVMQQTQAAEQVKSRVEVVKDRCLAIVDSIEVERMAAEAKLEAARPALMEAEEALNTIKPADISTVRKLAKPPHLIQRIMDCVLLLFKRHVDSVRRDPERANAFKPSWSEALKLMSASNFLYQLLNFPRDLINEETVDLISPYLEMEDYNLETAKKVCGNVAGLLAWTCAMEKFYWINREVIPLKDNLATQEIKLQAANSDLMRAQALLDEKEAVLAEVRAQYETAMRRKQDLVDDAEACRRRMATATT</sequence>
<comment type="similarity">
    <text evidence="1">Belongs to the dynein heavy chain family.</text>
</comment>